<gene>
    <name evidence="1" type="ORF">PHMEG_00025433</name>
</gene>
<dbReference type="Proteomes" id="UP000198211">
    <property type="component" value="Unassembled WGS sequence"/>
</dbReference>
<keyword evidence="1" id="KW-0808">Transferase</keyword>
<reference evidence="2" key="1">
    <citation type="submission" date="2017-03" db="EMBL/GenBank/DDBJ databases">
        <title>Phytopthora megakarya and P. palmivora, two closely related causual agents of cacao black pod achieved similar genome size and gene model numbers by different mechanisms.</title>
        <authorList>
            <person name="Ali S."/>
            <person name="Shao J."/>
            <person name="Larry D.J."/>
            <person name="Kronmiller B."/>
            <person name="Shen D."/>
            <person name="Strem M.D."/>
            <person name="Melnick R.L."/>
            <person name="Guiltinan M.J."/>
            <person name="Tyler B.M."/>
            <person name="Meinhardt L.W."/>
            <person name="Bailey B.A."/>
        </authorList>
    </citation>
    <scope>NUCLEOTIDE SEQUENCE [LARGE SCALE GENOMIC DNA]</scope>
    <source>
        <strain evidence="2">zdho120</strain>
    </source>
</reference>
<dbReference type="AlphaFoldDB" id="A0A225VC58"/>
<sequence>MKMNVCHPSFLQFYEDRLRESQQENGDGNDTKKKKKMDLKIKAVANLERLLQVSNDLLNRYEARDPEIMSFLEQREVKFGEDATDRVKGYRTLRDVLQRWQLVGINRKVQLKPKEYVTVPIEGTDENGEQLTAILHTPAKNKQSILVRDFDA</sequence>
<dbReference type="STRING" id="4795.A0A225VC58"/>
<keyword evidence="2" id="KW-1185">Reference proteome</keyword>
<proteinExistence type="predicted"/>
<evidence type="ECO:0000313" key="1">
    <source>
        <dbReference type="EMBL" id="OWZ02922.1"/>
    </source>
</evidence>
<protein>
    <submittedName>
        <fullName evidence="1">Inositol hexakisphosphate and diphosphoinositol-pentakisphosphate kinase</fullName>
    </submittedName>
</protein>
<keyword evidence="1" id="KW-0418">Kinase</keyword>
<comment type="caution">
    <text evidence="1">The sequence shown here is derived from an EMBL/GenBank/DDBJ whole genome shotgun (WGS) entry which is preliminary data.</text>
</comment>
<organism evidence="1 2">
    <name type="scientific">Phytophthora megakarya</name>
    <dbReference type="NCBI Taxonomy" id="4795"/>
    <lineage>
        <taxon>Eukaryota</taxon>
        <taxon>Sar</taxon>
        <taxon>Stramenopiles</taxon>
        <taxon>Oomycota</taxon>
        <taxon>Peronosporomycetes</taxon>
        <taxon>Peronosporales</taxon>
        <taxon>Peronosporaceae</taxon>
        <taxon>Phytophthora</taxon>
    </lineage>
</organism>
<dbReference type="EMBL" id="NBNE01005851">
    <property type="protein sequence ID" value="OWZ02922.1"/>
    <property type="molecule type" value="Genomic_DNA"/>
</dbReference>
<dbReference type="GO" id="GO:0016301">
    <property type="term" value="F:kinase activity"/>
    <property type="evidence" value="ECO:0007669"/>
    <property type="project" value="UniProtKB-KW"/>
</dbReference>
<evidence type="ECO:0000313" key="2">
    <source>
        <dbReference type="Proteomes" id="UP000198211"/>
    </source>
</evidence>
<accession>A0A225VC58</accession>
<name>A0A225VC58_9STRA</name>